<dbReference type="GO" id="GO:0047298">
    <property type="term" value="F:(S)-3-amino-2-methylpropionate transaminase activity"/>
    <property type="evidence" value="ECO:0007669"/>
    <property type="project" value="UniProtKB-EC"/>
</dbReference>
<evidence type="ECO:0000313" key="14">
    <source>
        <dbReference type="EMBL" id="CAD7243274.1"/>
    </source>
</evidence>
<evidence type="ECO:0000256" key="6">
    <source>
        <dbReference type="ARBA" id="ARBA00022679"/>
    </source>
</evidence>
<evidence type="ECO:0000256" key="13">
    <source>
        <dbReference type="RuleBase" id="RU003560"/>
    </source>
</evidence>
<dbReference type="GO" id="GO:0005739">
    <property type="term" value="C:mitochondrion"/>
    <property type="evidence" value="ECO:0007669"/>
    <property type="project" value="TreeGrafter"/>
</dbReference>
<dbReference type="InterPro" id="IPR015421">
    <property type="entry name" value="PyrdxlP-dep_Trfase_major"/>
</dbReference>
<dbReference type="Gene3D" id="3.90.1150.10">
    <property type="entry name" value="Aspartate Aminotransferase, domain 1"/>
    <property type="match status" value="1"/>
</dbReference>
<name>A0A7R8X3D9_9CRUS</name>
<evidence type="ECO:0000256" key="5">
    <source>
        <dbReference type="ARBA" id="ARBA00022576"/>
    </source>
</evidence>
<evidence type="ECO:0000256" key="10">
    <source>
        <dbReference type="ARBA" id="ARBA00030857"/>
    </source>
</evidence>
<organism evidence="14">
    <name type="scientific">Darwinula stevensoni</name>
    <dbReference type="NCBI Taxonomy" id="69355"/>
    <lineage>
        <taxon>Eukaryota</taxon>
        <taxon>Metazoa</taxon>
        <taxon>Ecdysozoa</taxon>
        <taxon>Arthropoda</taxon>
        <taxon>Crustacea</taxon>
        <taxon>Oligostraca</taxon>
        <taxon>Ostracoda</taxon>
        <taxon>Podocopa</taxon>
        <taxon>Podocopida</taxon>
        <taxon>Darwinulocopina</taxon>
        <taxon>Darwinuloidea</taxon>
        <taxon>Darwinulidae</taxon>
        <taxon>Darwinula</taxon>
    </lineage>
</organism>
<evidence type="ECO:0000256" key="9">
    <source>
        <dbReference type="ARBA" id="ARBA00030204"/>
    </source>
</evidence>
<sequence>MALRFRSLLAAPLLRSPQIPSSSLRGRLQQFSTSHSCASLADLREPAAPSVVTAIPGPTHKALFDDLNQIQVAAVNLFADYEKSIGNYLVDVDGNTFLDVFTQISSIPIGYNHPDVLKAVADPKNAAIFANRPALGMFPGGEWPHLLRSVLLSVAPRGLTEVTTMACGTCSIENALKCAMIQYRNKQRGTTTPDPEDMKSCMVNEPPGSPQLSILSFHGAFHGRTFGALSCTHSKPIHKVDIPAFQWPIANYPRYKYPLASNQRDNAAEDERCLAQIEDILTSLKGTKKEVAGILVEPIQSEGGDHHGSPKFLQGLRDITTKHGVGLIVDEVQTGGGVTGTMWCIDQLNLSTPPDLLTFSKKMLTGGFYNTHAFRPNGTFRIFNTWMGDPGKLVLLRAVLDVIKRDNVLENVRKVGKKFVSGLTELENHFPTKVNSARGRGFLCAINFSSAELCCKAHAALLKKGIHVGMCGEVTLRFRPTLIFDEHHLEILLHHLHATVSEL</sequence>
<comment type="catalytic activity">
    <reaction evidence="12">
        <text>4-aminobutanoate + 2-oxoglutarate = succinate semialdehyde + L-glutamate</text>
        <dbReference type="Rhea" id="RHEA:23352"/>
        <dbReference type="ChEBI" id="CHEBI:16810"/>
        <dbReference type="ChEBI" id="CHEBI:29985"/>
        <dbReference type="ChEBI" id="CHEBI:57706"/>
        <dbReference type="ChEBI" id="CHEBI:59888"/>
        <dbReference type="EC" id="2.6.1.19"/>
    </reaction>
</comment>
<dbReference type="AlphaFoldDB" id="A0A7R8X3D9"/>
<dbReference type="SUPFAM" id="SSF53383">
    <property type="entry name" value="PLP-dependent transferases"/>
    <property type="match status" value="1"/>
</dbReference>
<dbReference type="InterPro" id="IPR005814">
    <property type="entry name" value="Aminotrans_3"/>
</dbReference>
<dbReference type="InterPro" id="IPR004631">
    <property type="entry name" value="4NH2But_aminotransferase_euk"/>
</dbReference>
<evidence type="ECO:0000256" key="12">
    <source>
        <dbReference type="ARBA" id="ARBA00048021"/>
    </source>
</evidence>
<evidence type="ECO:0000313" key="15">
    <source>
        <dbReference type="Proteomes" id="UP000677054"/>
    </source>
</evidence>
<evidence type="ECO:0000256" key="11">
    <source>
        <dbReference type="ARBA" id="ARBA00031787"/>
    </source>
</evidence>
<dbReference type="EC" id="2.6.1.22" evidence="3"/>
<gene>
    <name evidence="14" type="ORF">DSTB1V02_LOCUS3202</name>
</gene>
<proteinExistence type="inferred from homology"/>
<dbReference type="Gene3D" id="3.40.640.10">
    <property type="entry name" value="Type I PLP-dependent aspartate aminotransferase-like (Major domain)"/>
    <property type="match status" value="1"/>
</dbReference>
<keyword evidence="5" id="KW-0032">Aminotransferase</keyword>
<keyword evidence="15" id="KW-1185">Reference proteome</keyword>
<dbReference type="GO" id="GO:0034386">
    <property type="term" value="F:4-aminobutyrate:2-oxoglutarate transaminase activity"/>
    <property type="evidence" value="ECO:0007669"/>
    <property type="project" value="UniProtKB-EC"/>
</dbReference>
<dbReference type="EC" id="2.6.1.19" evidence="4"/>
<dbReference type="NCBIfam" id="TIGR00699">
    <property type="entry name" value="GABAtrns_euk"/>
    <property type="match status" value="1"/>
</dbReference>
<keyword evidence="6" id="KW-0808">Transferase</keyword>
<evidence type="ECO:0000256" key="8">
    <source>
        <dbReference type="ARBA" id="ARBA00029760"/>
    </source>
</evidence>
<protein>
    <recommendedName>
        <fullName evidence="10">(S)-3-amino-2-methylpropionate transaminase</fullName>
        <ecNumber evidence="4">2.6.1.19</ecNumber>
        <ecNumber evidence="3">2.6.1.22</ecNumber>
    </recommendedName>
    <alternativeName>
        <fullName evidence="11">GABA aminotransferase</fullName>
    </alternativeName>
    <alternativeName>
        <fullName evidence="9">Gamma-amino-N-butyrate transaminase</fullName>
    </alternativeName>
    <alternativeName>
        <fullName evidence="8">L-AIBAT</fullName>
    </alternativeName>
</protein>
<evidence type="ECO:0000256" key="7">
    <source>
        <dbReference type="ARBA" id="ARBA00022898"/>
    </source>
</evidence>
<evidence type="ECO:0000256" key="2">
    <source>
        <dbReference type="ARBA" id="ARBA00008954"/>
    </source>
</evidence>
<dbReference type="Proteomes" id="UP000677054">
    <property type="component" value="Unassembled WGS sequence"/>
</dbReference>
<accession>A0A7R8X3D9</accession>
<dbReference type="PANTHER" id="PTHR43206:SF1">
    <property type="entry name" value="4-AMINOBUTYRATE AMINOTRANSFERASE, MITOCHONDRIAL"/>
    <property type="match status" value="1"/>
</dbReference>
<dbReference type="GO" id="GO:0009450">
    <property type="term" value="P:gamma-aminobutyric acid catabolic process"/>
    <property type="evidence" value="ECO:0007669"/>
    <property type="project" value="TreeGrafter"/>
</dbReference>
<dbReference type="GO" id="GO:0030170">
    <property type="term" value="F:pyridoxal phosphate binding"/>
    <property type="evidence" value="ECO:0007669"/>
    <property type="project" value="InterPro"/>
</dbReference>
<reference evidence="14" key="1">
    <citation type="submission" date="2020-11" db="EMBL/GenBank/DDBJ databases">
        <authorList>
            <person name="Tran Van P."/>
        </authorList>
    </citation>
    <scope>NUCLEOTIDE SEQUENCE</scope>
</reference>
<dbReference type="FunFam" id="3.40.640.10:FF:000073">
    <property type="entry name" value="Probable 4-aminobutyrate aminotransferase"/>
    <property type="match status" value="1"/>
</dbReference>
<dbReference type="PANTHER" id="PTHR43206">
    <property type="entry name" value="AMINOTRANSFERASE"/>
    <property type="match status" value="1"/>
</dbReference>
<evidence type="ECO:0000256" key="4">
    <source>
        <dbReference type="ARBA" id="ARBA00012912"/>
    </source>
</evidence>
<dbReference type="InterPro" id="IPR015422">
    <property type="entry name" value="PyrdxlP-dep_Trfase_small"/>
</dbReference>
<evidence type="ECO:0000256" key="3">
    <source>
        <dbReference type="ARBA" id="ARBA00012876"/>
    </source>
</evidence>
<keyword evidence="7 13" id="KW-0663">Pyridoxal phosphate</keyword>
<dbReference type="InterPro" id="IPR015424">
    <property type="entry name" value="PyrdxlP-dep_Trfase"/>
</dbReference>
<comment type="similarity">
    <text evidence="2 13">Belongs to the class-III pyridoxal-phosphate-dependent aminotransferase family.</text>
</comment>
<dbReference type="EMBL" id="CAJPEV010000398">
    <property type="protein sequence ID" value="CAG0884868.1"/>
    <property type="molecule type" value="Genomic_DNA"/>
</dbReference>
<comment type="cofactor">
    <cofactor evidence="1">
        <name>pyridoxal 5'-phosphate</name>
        <dbReference type="ChEBI" id="CHEBI:597326"/>
    </cofactor>
</comment>
<dbReference type="Pfam" id="PF00202">
    <property type="entry name" value="Aminotran_3"/>
    <property type="match status" value="1"/>
</dbReference>
<evidence type="ECO:0000256" key="1">
    <source>
        <dbReference type="ARBA" id="ARBA00001933"/>
    </source>
</evidence>
<dbReference type="CDD" id="cd00610">
    <property type="entry name" value="OAT_like"/>
    <property type="match status" value="1"/>
</dbReference>
<dbReference type="EMBL" id="LR899915">
    <property type="protein sequence ID" value="CAD7243274.1"/>
    <property type="molecule type" value="Genomic_DNA"/>
</dbReference>
<dbReference type="OrthoDB" id="5419315at2759"/>
<dbReference type="PIRSF" id="PIRSF000521">
    <property type="entry name" value="Transaminase_4ab_Lys_Orn"/>
    <property type="match status" value="1"/>
</dbReference>